<evidence type="ECO:0000259" key="1">
    <source>
        <dbReference type="PROSITE" id="PS50181"/>
    </source>
</evidence>
<reference evidence="2 4" key="1">
    <citation type="submission" date="2015-10" db="EMBL/GenBank/DDBJ databases">
        <title>The cercosporin biosynthetic gene cluster was horizontally transferred to several fungal lineages and shown to be expanded in Cercospora beticola based on microsynteny with recipient genomes.</title>
        <authorList>
            <person name="De Jonge R."/>
            <person name="Ebert M.K."/>
            <person name="Suttle J.C."/>
            <person name="Jurick Ii W.M."/>
            <person name="Secor G.A."/>
            <person name="Thomma B.P."/>
            <person name="Van De Peer Y."/>
            <person name="Bolton M.D."/>
        </authorList>
    </citation>
    <scope>NUCLEOTIDE SEQUENCE [LARGE SCALE GENOMIC DNA]</scope>
    <source>
        <strain evidence="2 4">09-40</strain>
    </source>
</reference>
<dbReference type="PROSITE" id="PS50181">
    <property type="entry name" value="FBOX"/>
    <property type="match status" value="1"/>
</dbReference>
<evidence type="ECO:0000313" key="5">
    <source>
        <dbReference type="Proteomes" id="UP001302367"/>
    </source>
</evidence>
<evidence type="ECO:0000313" key="3">
    <source>
        <dbReference type="EMBL" id="WPA98660.1"/>
    </source>
</evidence>
<organism evidence="2 4">
    <name type="scientific">Cercospora beticola</name>
    <name type="common">Sugarbeet leaf spot fungus</name>
    <dbReference type="NCBI Taxonomy" id="122368"/>
    <lineage>
        <taxon>Eukaryota</taxon>
        <taxon>Fungi</taxon>
        <taxon>Dikarya</taxon>
        <taxon>Ascomycota</taxon>
        <taxon>Pezizomycotina</taxon>
        <taxon>Dothideomycetes</taxon>
        <taxon>Dothideomycetidae</taxon>
        <taxon>Mycosphaerellales</taxon>
        <taxon>Mycosphaerellaceae</taxon>
        <taxon>Cercospora</taxon>
    </lineage>
</organism>
<dbReference type="Proteomes" id="UP000230605">
    <property type="component" value="Chromosome 2"/>
</dbReference>
<evidence type="ECO:0000313" key="2">
    <source>
        <dbReference type="EMBL" id="PIA97211.1"/>
    </source>
</evidence>
<name>A0A2G5HXH9_CERBT</name>
<proteinExistence type="predicted"/>
<dbReference type="Pfam" id="PF00646">
    <property type="entry name" value="F-box"/>
    <property type="match status" value="1"/>
</dbReference>
<gene>
    <name evidence="2" type="ORF">CB0940_06048</name>
    <name evidence="3" type="ORF">RHO25_003273</name>
</gene>
<evidence type="ECO:0000313" key="4">
    <source>
        <dbReference type="Proteomes" id="UP000230605"/>
    </source>
</evidence>
<protein>
    <recommendedName>
        <fullName evidence="1">F-box domain-containing protein</fullName>
    </recommendedName>
</protein>
<dbReference type="EMBL" id="CP134185">
    <property type="protein sequence ID" value="WPA98660.1"/>
    <property type="molecule type" value="Genomic_DNA"/>
</dbReference>
<dbReference type="InterPro" id="IPR036047">
    <property type="entry name" value="F-box-like_dom_sf"/>
</dbReference>
<dbReference type="EMBL" id="LKMD01000102">
    <property type="protein sequence ID" value="PIA97211.1"/>
    <property type="molecule type" value="Genomic_DNA"/>
</dbReference>
<dbReference type="OrthoDB" id="3649815at2759"/>
<dbReference type="InterPro" id="IPR001810">
    <property type="entry name" value="F-box_dom"/>
</dbReference>
<feature type="domain" description="F-box" evidence="1">
    <location>
        <begin position="15"/>
        <end position="72"/>
    </location>
</feature>
<keyword evidence="5" id="KW-1185">Reference proteome</keyword>
<sequence>MASTADGSDEPGTPRADLTLTTPELLEAILENLDLFELADARYVSSFWRDLIDTSPTLKKILFNNDEVWNDLQKTRNTSHSFATPSGAVHHLHSFSELSDSKLQNQSRPATAPLTIKLHPSLRHVNTWHPKSRFSDTDTFTFRFWERKLAVYPQKGLWRKQLICQPPVDMVHLHNTYHHFPNKWNHEEAFGDFPNPGGVTLGNLQDDVLATIDDQKEWQTTKKGRKLRIREATQHGTDSHLDNWKGIDAMKPGDREELKLAKWEGKEIEEDGLTKRQRVKLLEKINFHGHAELPGIKPVTEYADA</sequence>
<dbReference type="AlphaFoldDB" id="A0A2G5HXH9"/>
<reference evidence="3 5" key="2">
    <citation type="submission" date="2023-09" db="EMBL/GenBank/DDBJ databases">
        <title>Complete-Gapless Cercospora beticola genome.</title>
        <authorList>
            <person name="Wyatt N.A."/>
            <person name="Spanner R.E."/>
            <person name="Bolton M.D."/>
        </authorList>
    </citation>
    <scope>NUCLEOTIDE SEQUENCE [LARGE SCALE GENOMIC DNA]</scope>
    <source>
        <strain evidence="3">Cb09-40</strain>
    </source>
</reference>
<accession>A0A2G5HXH9</accession>
<dbReference type="Proteomes" id="UP001302367">
    <property type="component" value="Chromosome 2"/>
</dbReference>
<dbReference type="SUPFAM" id="SSF81383">
    <property type="entry name" value="F-box domain"/>
    <property type="match status" value="1"/>
</dbReference>